<organism evidence="5 6">
    <name type="scientific">Actinotalea ferrariae CF5-4</name>
    <dbReference type="NCBI Taxonomy" id="948458"/>
    <lineage>
        <taxon>Bacteria</taxon>
        <taxon>Bacillati</taxon>
        <taxon>Actinomycetota</taxon>
        <taxon>Actinomycetes</taxon>
        <taxon>Micrococcales</taxon>
        <taxon>Cellulomonadaceae</taxon>
        <taxon>Actinotalea</taxon>
    </lineage>
</organism>
<dbReference type="CDD" id="cd16914">
    <property type="entry name" value="EcfT"/>
    <property type="match status" value="1"/>
</dbReference>
<dbReference type="OrthoDB" id="6400at2"/>
<name>A0A021VR39_9CELL</name>
<evidence type="ECO:0000313" key="5">
    <source>
        <dbReference type="EMBL" id="EYR63664.1"/>
    </source>
</evidence>
<evidence type="ECO:0000256" key="4">
    <source>
        <dbReference type="ARBA" id="ARBA00023136"/>
    </source>
</evidence>
<keyword evidence="3" id="KW-1133">Transmembrane helix</keyword>
<evidence type="ECO:0000256" key="3">
    <source>
        <dbReference type="ARBA" id="ARBA00022989"/>
    </source>
</evidence>
<sequence length="269" mass="28178">MGGMTGEALLARRDPAVLLAATLVVPLVLLRVREPGPVVLLWVAAMVAARALARVPWRRLALGQLPFVAFGTSLVAVNAVTRGSDPLAQVVAVLGPLEITDVGLRTGVALAARTLVVGVCALAFLQVVDPGRLLGSLHQVARVPIRFTVALTAAHRVLEDLPAEWATVRRAHALRAPVADPGRVVEAPVPAQAPRLPASPTALRRAAFALLATGIRRSERMAVALETRALGALGRDERTVWRPARADGRDAVVVVVVVAVCAAVAHAAR</sequence>
<keyword evidence="4" id="KW-0472">Membrane</keyword>
<comment type="caution">
    <text evidence="5">The sequence shown here is derived from an EMBL/GenBank/DDBJ whole genome shotgun (WGS) entry which is preliminary data.</text>
</comment>
<evidence type="ECO:0000256" key="2">
    <source>
        <dbReference type="ARBA" id="ARBA00022692"/>
    </source>
</evidence>
<dbReference type="GO" id="GO:0005886">
    <property type="term" value="C:plasma membrane"/>
    <property type="evidence" value="ECO:0007669"/>
    <property type="project" value="UniProtKB-ARBA"/>
</dbReference>
<keyword evidence="2" id="KW-0812">Transmembrane</keyword>
<dbReference type="Pfam" id="PF02361">
    <property type="entry name" value="CbiQ"/>
    <property type="match status" value="1"/>
</dbReference>
<keyword evidence="6" id="KW-1185">Reference proteome</keyword>
<accession>A0A021VR39</accession>
<protein>
    <submittedName>
        <fullName evidence="5">Cobalt transport protein</fullName>
    </submittedName>
</protein>
<dbReference type="AlphaFoldDB" id="A0A021VR39"/>
<dbReference type="InterPro" id="IPR003339">
    <property type="entry name" value="ABC/ECF_trnsptr_transmembrane"/>
</dbReference>
<gene>
    <name evidence="5" type="ORF">N866_18980</name>
</gene>
<evidence type="ECO:0000313" key="6">
    <source>
        <dbReference type="Proteomes" id="UP000019753"/>
    </source>
</evidence>
<comment type="subcellular location">
    <subcellularLocation>
        <location evidence="1">Membrane</location>
        <topology evidence="1">Multi-pass membrane protein</topology>
    </subcellularLocation>
</comment>
<evidence type="ECO:0000256" key="1">
    <source>
        <dbReference type="ARBA" id="ARBA00004141"/>
    </source>
</evidence>
<reference evidence="5 6" key="1">
    <citation type="submission" date="2014-01" db="EMBL/GenBank/DDBJ databases">
        <title>Actinotalea ferrariae CF5-4.</title>
        <authorList>
            <person name="Chen F."/>
            <person name="Li Y."/>
            <person name="Wang G."/>
        </authorList>
    </citation>
    <scope>NUCLEOTIDE SEQUENCE [LARGE SCALE GENOMIC DNA]</scope>
    <source>
        <strain evidence="5 6">CF5-4</strain>
    </source>
</reference>
<dbReference type="EMBL" id="AXCW01000077">
    <property type="protein sequence ID" value="EYR63664.1"/>
    <property type="molecule type" value="Genomic_DNA"/>
</dbReference>
<proteinExistence type="predicted"/>
<dbReference type="Proteomes" id="UP000019753">
    <property type="component" value="Unassembled WGS sequence"/>
</dbReference>